<dbReference type="InterPro" id="IPR025154">
    <property type="entry name" value="Put_metallopeptidase_dom"/>
</dbReference>
<accession>A0A4V3BZD4</accession>
<dbReference type="Proteomes" id="UP000295150">
    <property type="component" value="Unassembled WGS sequence"/>
</dbReference>
<organism evidence="2 3">
    <name type="scientific">Halomonas ventosae</name>
    <dbReference type="NCBI Taxonomy" id="229007"/>
    <lineage>
        <taxon>Bacteria</taxon>
        <taxon>Pseudomonadati</taxon>
        <taxon>Pseudomonadota</taxon>
        <taxon>Gammaproteobacteria</taxon>
        <taxon>Oceanospirillales</taxon>
        <taxon>Halomonadaceae</taxon>
        <taxon>Halomonas</taxon>
    </lineage>
</organism>
<evidence type="ECO:0000259" key="1">
    <source>
        <dbReference type="Pfam" id="PF13203"/>
    </source>
</evidence>
<evidence type="ECO:0000313" key="2">
    <source>
        <dbReference type="EMBL" id="TDO06079.1"/>
    </source>
</evidence>
<dbReference type="Pfam" id="PF13203">
    <property type="entry name" value="DUF2201_N"/>
    <property type="match status" value="1"/>
</dbReference>
<protein>
    <submittedName>
        <fullName evidence="2">Putative metallopeptidase-like protein</fullName>
    </submittedName>
</protein>
<dbReference type="OrthoDB" id="9761650at2"/>
<keyword evidence="3" id="KW-1185">Reference proteome</keyword>
<reference evidence="2 3" key="1">
    <citation type="submission" date="2019-03" db="EMBL/GenBank/DDBJ databases">
        <title>Freshwater and sediment microbial communities from various areas in North America, analyzing microbe dynamics in response to fracking.</title>
        <authorList>
            <person name="Lamendella R."/>
        </authorList>
    </citation>
    <scope>NUCLEOTIDE SEQUENCE [LARGE SCALE GENOMIC DNA]</scope>
    <source>
        <strain evidence="2 3">1_TX</strain>
    </source>
</reference>
<sequence>MGSEREGFSGEGRPICHEAAARGVEVEEQQAALWQADRAAWARDQPVTARLASHLSLATVSGAHLPTATTDGRHLLFNAAWSAGLDTRTRRFLQAHLVWHCVAGHLHAPRDWERRRWHLACDHKVNALLLLLGIPLPDDAVLFPACIGQSLPAVYDWLGHFPGLESERSLDMAPITWTSHLSDDTLLRWWQEKAQEVAKRYLGTPYLSGHVAAFLVTRQ</sequence>
<feature type="domain" description="Putative metallopeptidase" evidence="1">
    <location>
        <begin position="38"/>
        <end position="148"/>
    </location>
</feature>
<comment type="caution">
    <text evidence="2">The sequence shown here is derived from an EMBL/GenBank/DDBJ whole genome shotgun (WGS) entry which is preliminary data.</text>
</comment>
<evidence type="ECO:0000313" key="3">
    <source>
        <dbReference type="Proteomes" id="UP000295150"/>
    </source>
</evidence>
<name>A0A4V3BZD4_9GAMM</name>
<dbReference type="EMBL" id="SNWH01000013">
    <property type="protein sequence ID" value="TDO06079.1"/>
    <property type="molecule type" value="Genomic_DNA"/>
</dbReference>
<dbReference type="AlphaFoldDB" id="A0A4V3BZD4"/>
<gene>
    <name evidence="2" type="ORF">DFO68_11389</name>
</gene>
<dbReference type="RefSeq" id="WP_133483695.1">
    <property type="nucleotide sequence ID" value="NZ_SNWH01000013.1"/>
</dbReference>
<proteinExistence type="predicted"/>